<dbReference type="RefSeq" id="WP_113743239.1">
    <property type="nucleotide sequence ID" value="NZ_UAPV01000001.1"/>
</dbReference>
<organism evidence="6 7">
    <name type="scientific">Anaerobiospirillum thomasii</name>
    <dbReference type="NCBI Taxonomy" id="179995"/>
    <lineage>
        <taxon>Bacteria</taxon>
        <taxon>Pseudomonadati</taxon>
        <taxon>Pseudomonadota</taxon>
        <taxon>Gammaproteobacteria</taxon>
        <taxon>Aeromonadales</taxon>
        <taxon>Succinivibrionaceae</taxon>
        <taxon>Anaerobiospirillum</taxon>
    </lineage>
</organism>
<dbReference type="EMBL" id="UAPV01000001">
    <property type="protein sequence ID" value="SPT69051.1"/>
    <property type="molecule type" value="Genomic_DNA"/>
</dbReference>
<dbReference type="PANTHER" id="PTHR30160:SF7">
    <property type="entry name" value="ADP-HEPTOSE--LPS HEPTOSYLTRANSFERASE 2"/>
    <property type="match status" value="1"/>
</dbReference>
<keyword evidence="2 6" id="KW-0808">Transferase</keyword>
<evidence type="ECO:0000256" key="5">
    <source>
        <dbReference type="ARBA" id="ARBA00047503"/>
    </source>
</evidence>
<dbReference type="InterPro" id="IPR002201">
    <property type="entry name" value="Glyco_trans_9"/>
</dbReference>
<evidence type="ECO:0000313" key="6">
    <source>
        <dbReference type="EMBL" id="SPT69051.1"/>
    </source>
</evidence>
<protein>
    <recommendedName>
        <fullName evidence="4">lipopolysaccharide heptosyltransferase II</fullName>
        <ecNumber evidence="4">2.4.99.24</ecNumber>
    </recommendedName>
</protein>
<comment type="catalytic activity">
    <reaction evidence="5">
        <text>an L-alpha-D-Hep-(1-&gt;5)-[alpha-Kdo-(2-&gt;4)]-alpha-Kdo-(2-&gt;6)-lipid A + ADP-L-glycero-beta-D-manno-heptose = an L-alpha-D-Hep-(1-&gt;3)-L-alpha-D-Hep-(1-&gt;5)-[alpha-Kdo-(2-&gt;4)]-alpha-Kdo-(2-&gt;6)-lipid A + ADP + H(+)</text>
        <dbReference type="Rhea" id="RHEA:74071"/>
        <dbReference type="ChEBI" id="CHEBI:15378"/>
        <dbReference type="ChEBI" id="CHEBI:61506"/>
        <dbReference type="ChEBI" id="CHEBI:193068"/>
        <dbReference type="ChEBI" id="CHEBI:193069"/>
        <dbReference type="ChEBI" id="CHEBI:456216"/>
        <dbReference type="EC" id="2.4.99.24"/>
    </reaction>
</comment>
<gene>
    <name evidence="6" type="primary">rfaF</name>
    <name evidence="6" type="ORF">NCTC13093_00414</name>
</gene>
<dbReference type="AlphaFoldDB" id="A0A2X0WUB7"/>
<dbReference type="Pfam" id="PF01075">
    <property type="entry name" value="Glyco_transf_9"/>
    <property type="match status" value="1"/>
</dbReference>
<comment type="similarity">
    <text evidence="3">Belongs to the glycosyltransferase 9 family.</text>
</comment>
<dbReference type="CDD" id="cd03789">
    <property type="entry name" value="GT9_LPS_heptosyltransferase"/>
    <property type="match status" value="1"/>
</dbReference>
<accession>A0A2X0WUB7</accession>
<evidence type="ECO:0000256" key="2">
    <source>
        <dbReference type="ARBA" id="ARBA00022679"/>
    </source>
</evidence>
<dbReference type="GO" id="GO:0005829">
    <property type="term" value="C:cytosol"/>
    <property type="evidence" value="ECO:0007669"/>
    <property type="project" value="TreeGrafter"/>
</dbReference>
<dbReference type="NCBIfam" id="TIGR02195">
    <property type="entry name" value="heptsyl_trn_II"/>
    <property type="match status" value="1"/>
</dbReference>
<dbReference type="Proteomes" id="UP000250086">
    <property type="component" value="Unassembled WGS sequence"/>
</dbReference>
<reference evidence="6 7" key="1">
    <citation type="submission" date="2018-06" db="EMBL/GenBank/DDBJ databases">
        <authorList>
            <consortium name="Pathogen Informatics"/>
            <person name="Doyle S."/>
        </authorList>
    </citation>
    <scope>NUCLEOTIDE SEQUENCE [LARGE SCALE GENOMIC DNA]</scope>
    <source>
        <strain evidence="6 7">NCTC13093</strain>
    </source>
</reference>
<keyword evidence="7" id="KW-1185">Reference proteome</keyword>
<dbReference type="EC" id="2.4.99.24" evidence="4"/>
<dbReference type="GO" id="GO:0009244">
    <property type="term" value="P:lipopolysaccharide core region biosynthetic process"/>
    <property type="evidence" value="ECO:0007669"/>
    <property type="project" value="TreeGrafter"/>
</dbReference>
<dbReference type="PANTHER" id="PTHR30160">
    <property type="entry name" value="TETRAACYLDISACCHARIDE 4'-KINASE-RELATED"/>
    <property type="match status" value="1"/>
</dbReference>
<evidence type="ECO:0000256" key="4">
    <source>
        <dbReference type="ARBA" id="ARBA00044042"/>
    </source>
</evidence>
<dbReference type="InterPro" id="IPR051199">
    <property type="entry name" value="LPS_LOS_Heptosyltrfase"/>
</dbReference>
<dbReference type="SUPFAM" id="SSF53756">
    <property type="entry name" value="UDP-Glycosyltransferase/glycogen phosphorylase"/>
    <property type="match status" value="1"/>
</dbReference>
<keyword evidence="1" id="KW-0328">Glycosyltransferase</keyword>
<dbReference type="InterPro" id="IPR011910">
    <property type="entry name" value="RfaF"/>
</dbReference>
<proteinExistence type="inferred from homology"/>
<evidence type="ECO:0000256" key="3">
    <source>
        <dbReference type="ARBA" id="ARBA00043995"/>
    </source>
</evidence>
<evidence type="ECO:0000256" key="1">
    <source>
        <dbReference type="ARBA" id="ARBA00022676"/>
    </source>
</evidence>
<sequence>MQTATRILIICPSWLGDIIMSQSLYKVLKQLYPGCIIDAFAPAWTIPVLKRMEEVDNTIENPFGHGVFDLLRRKAVGRSLKGNYDMAFILPNSFKSALIPYYADISYRRGLKGESRYVVINEMRKNKEDFPLMVQRYVSLAYSNEEVKTASDLMDFEYPSLKAYPPSEELIVRLNLKTDRKFIAIGCGANYGPSKLWPFEYYAAVCEHFIKKGYAIMALGSQKDKDSVEQVLSHIGSEYKPYFYDVAGKTDLTEALDILTLCAGAVVNDSGLMHSLAALDIPQVCIFGSTSTGYTPPLSKKAICVESDEPCHPCFKRECKFKTYACQKNIKHSTVIEKLESLLEHENT</sequence>
<dbReference type="Gene3D" id="3.40.50.2000">
    <property type="entry name" value="Glycogen Phosphorylase B"/>
    <property type="match status" value="2"/>
</dbReference>
<evidence type="ECO:0000313" key="7">
    <source>
        <dbReference type="Proteomes" id="UP000250086"/>
    </source>
</evidence>
<name>A0A2X0WUB7_9GAMM</name>
<dbReference type="GO" id="GO:0008713">
    <property type="term" value="F:ADP-heptose-lipopolysaccharide heptosyltransferase activity"/>
    <property type="evidence" value="ECO:0007669"/>
    <property type="project" value="UniProtKB-EC"/>
</dbReference>